<dbReference type="InterPro" id="IPR022698">
    <property type="entry name" value="OrsD"/>
</dbReference>
<comment type="caution">
    <text evidence="2">The sequence shown here is derived from an EMBL/GenBank/DDBJ whole genome shotgun (WGS) entry which is preliminary data.</text>
</comment>
<proteinExistence type="predicted"/>
<dbReference type="OrthoDB" id="416217at2759"/>
<organism evidence="2 3">
    <name type="scientific">Coleophoma crateriformis</name>
    <dbReference type="NCBI Taxonomy" id="565419"/>
    <lineage>
        <taxon>Eukaryota</taxon>
        <taxon>Fungi</taxon>
        <taxon>Dikarya</taxon>
        <taxon>Ascomycota</taxon>
        <taxon>Pezizomycotina</taxon>
        <taxon>Leotiomycetes</taxon>
        <taxon>Helotiales</taxon>
        <taxon>Dermateaceae</taxon>
        <taxon>Coleophoma</taxon>
    </lineage>
</organism>
<dbReference type="Proteomes" id="UP000256328">
    <property type="component" value="Unassembled WGS sequence"/>
</dbReference>
<evidence type="ECO:0000313" key="2">
    <source>
        <dbReference type="EMBL" id="RDW58518.1"/>
    </source>
</evidence>
<gene>
    <name evidence="2" type="ORF">BP5796_12448</name>
</gene>
<protein>
    <recommendedName>
        <fullName evidence="4">C2H2-type domain-containing protein</fullName>
    </recommendedName>
</protein>
<dbReference type="GO" id="GO:0000981">
    <property type="term" value="F:DNA-binding transcription factor activity, RNA polymerase II-specific"/>
    <property type="evidence" value="ECO:0007669"/>
    <property type="project" value="TreeGrafter"/>
</dbReference>
<name>A0A3D8QA79_9HELO</name>
<keyword evidence="3" id="KW-1185">Reference proteome</keyword>
<dbReference type="PANTHER" id="PTHR47657">
    <property type="entry name" value="STEROL REGULATORY ELEMENT-BINDING PROTEIN ECM22"/>
    <property type="match status" value="1"/>
</dbReference>
<dbReference type="EMBL" id="PDLN01000021">
    <property type="protein sequence ID" value="RDW58518.1"/>
    <property type="molecule type" value="Genomic_DNA"/>
</dbReference>
<evidence type="ECO:0008006" key="4">
    <source>
        <dbReference type="Google" id="ProtNLM"/>
    </source>
</evidence>
<accession>A0A3D8QA79</accession>
<dbReference type="Pfam" id="PF12013">
    <property type="entry name" value="OrsD"/>
    <property type="match status" value="1"/>
</dbReference>
<dbReference type="InterPro" id="IPR052400">
    <property type="entry name" value="Zn2-C6_fungal_TF"/>
</dbReference>
<dbReference type="AlphaFoldDB" id="A0A3D8QA79"/>
<feature type="region of interest" description="Disordered" evidence="1">
    <location>
        <begin position="156"/>
        <end position="193"/>
    </location>
</feature>
<evidence type="ECO:0000313" key="3">
    <source>
        <dbReference type="Proteomes" id="UP000256328"/>
    </source>
</evidence>
<sequence>MPPIRLDARDLLEHNARYGVLICRECRYAIQKSALRSHLLRHKIFRGERQRLLSSIAQLDLLEPHHVPLPDPTSPPIDGLPISSGYCCTATGCAHLCATAKRMRRHWSECHDLKETSPNSSSFARPVTLQTFFRGTKLRYFEVAVPPVVNTAGGIPLVTNTGDGGESRHDEQNCGEDGPIEPRVSAPPKTSPTVSPIGADLEMLTYFHHFTTTTSLTLPGAEHPQSATHYWQVNVVHQALQRQWLMCGLLAISAGHLAALADETTIKQVHCVRFAQFLRTFSIGLEETERGLDAVSTVAKEAKKAGGQIMCVLRCAYWVLAGSMLDQGTLTGLAAPLHIQSILTTIRGFSTPDLLLSAAGTLSDGAERQEATFTQAMRVLEEVRGTSETGHAGDASPLNNTASALFNRTLTLPYRMAETFGKPESAEDVLATLSAIAALVECSYISFSPSGVGGAWLGMVTWLNKVPEHFIYLVGSHNLAALVVLAHWAAFLVKRAEHCGCWFLSGLTKSILLQIAERLPPDNHAVQSLVEDLIA</sequence>
<evidence type="ECO:0000256" key="1">
    <source>
        <dbReference type="SAM" id="MobiDB-lite"/>
    </source>
</evidence>
<dbReference type="PANTHER" id="PTHR47657:SF3">
    <property type="entry name" value="ORSELLINIC ACID_F9775 BIOSYNTHESIS CLUSTER PROTEIN D-RELATED"/>
    <property type="match status" value="1"/>
</dbReference>
<reference evidence="2 3" key="1">
    <citation type="journal article" date="2018" name="IMA Fungus">
        <title>IMA Genome-F 9: Draft genome sequence of Annulohypoxylon stygium, Aspergillus mulundensis, Berkeleyomyces basicola (syn. Thielaviopsis basicola), Ceratocystis smalleyi, two Cercospora beticola strains, Coleophoma cylindrospora, Fusarium fracticaudum, Phialophora cf. hyalina, and Morchella septimelata.</title>
        <authorList>
            <person name="Wingfield B.D."/>
            <person name="Bills G.F."/>
            <person name="Dong Y."/>
            <person name="Huang W."/>
            <person name="Nel W.J."/>
            <person name="Swalarsk-Parry B.S."/>
            <person name="Vaghefi N."/>
            <person name="Wilken P.M."/>
            <person name="An Z."/>
            <person name="de Beer Z.W."/>
            <person name="De Vos L."/>
            <person name="Chen L."/>
            <person name="Duong T.A."/>
            <person name="Gao Y."/>
            <person name="Hammerbacher A."/>
            <person name="Kikkert J.R."/>
            <person name="Li Y."/>
            <person name="Li H."/>
            <person name="Li K."/>
            <person name="Li Q."/>
            <person name="Liu X."/>
            <person name="Ma X."/>
            <person name="Naidoo K."/>
            <person name="Pethybridge S.J."/>
            <person name="Sun J."/>
            <person name="Steenkamp E.T."/>
            <person name="van der Nest M.A."/>
            <person name="van Wyk S."/>
            <person name="Wingfield M.J."/>
            <person name="Xiong C."/>
            <person name="Yue Q."/>
            <person name="Zhang X."/>
        </authorList>
    </citation>
    <scope>NUCLEOTIDE SEQUENCE [LARGE SCALE GENOMIC DNA]</scope>
    <source>
        <strain evidence="2 3">BP5796</strain>
    </source>
</reference>